<dbReference type="GeneID" id="78235114"/>
<protein>
    <submittedName>
        <fullName evidence="5">MFS transporter</fullName>
    </submittedName>
</protein>
<feature type="transmembrane region" description="Helical" evidence="4">
    <location>
        <begin position="73"/>
        <end position="96"/>
    </location>
</feature>
<feature type="transmembrane region" description="Helical" evidence="4">
    <location>
        <begin position="250"/>
        <end position="269"/>
    </location>
</feature>
<reference evidence="5 6" key="1">
    <citation type="journal article" date="2022" name="J Glob Antimicrob Resist">
        <title>First complete genome of a multidrug resistant strain of the novel human pathogen Kalamiella piersonii (GABEKP28) identified in human saliva.</title>
        <authorList>
            <person name="McDonagh F."/>
            <person name="Singh N.K."/>
            <person name="Venkateswaran K."/>
            <person name="Lonappan A.M."/>
            <person name="Hallahan B."/>
            <person name="Tuohy A."/>
            <person name="Burke L."/>
            <person name="Kovarova A."/>
            <person name="Miliotis G."/>
        </authorList>
    </citation>
    <scope>NUCLEOTIDE SEQUENCE [LARGE SCALE GENOMIC DNA]</scope>
    <source>
        <strain evidence="5 6">GABEKP28</strain>
    </source>
</reference>
<feature type="transmembrane region" description="Helical" evidence="4">
    <location>
        <begin position="172"/>
        <end position="190"/>
    </location>
</feature>
<dbReference type="AlphaFoldDB" id="A0AAJ5QNS6"/>
<feature type="transmembrane region" description="Helical" evidence="4">
    <location>
        <begin position="302"/>
        <end position="324"/>
    </location>
</feature>
<dbReference type="Gene3D" id="1.20.1250.20">
    <property type="entry name" value="MFS general substrate transporter like domains"/>
    <property type="match status" value="1"/>
</dbReference>
<evidence type="ECO:0000313" key="6">
    <source>
        <dbReference type="Proteomes" id="UP001211544"/>
    </source>
</evidence>
<dbReference type="InterPro" id="IPR011701">
    <property type="entry name" value="MFS"/>
</dbReference>
<dbReference type="EMBL" id="CP104760">
    <property type="protein sequence ID" value="WBG93362.1"/>
    <property type="molecule type" value="Genomic_DNA"/>
</dbReference>
<dbReference type="Proteomes" id="UP001211544">
    <property type="component" value="Plasmid pGABEKP28_2"/>
</dbReference>
<dbReference type="InterPro" id="IPR036259">
    <property type="entry name" value="MFS_trans_sf"/>
</dbReference>
<evidence type="ECO:0000256" key="4">
    <source>
        <dbReference type="SAM" id="Phobius"/>
    </source>
</evidence>
<keyword evidence="5" id="KW-0614">Plasmid</keyword>
<dbReference type="GO" id="GO:0022857">
    <property type="term" value="F:transmembrane transporter activity"/>
    <property type="evidence" value="ECO:0007669"/>
    <property type="project" value="InterPro"/>
</dbReference>
<feature type="transmembrane region" description="Helical" evidence="4">
    <location>
        <begin position="42"/>
        <end position="61"/>
    </location>
</feature>
<feature type="transmembrane region" description="Helical" evidence="4">
    <location>
        <begin position="141"/>
        <end position="166"/>
    </location>
</feature>
<keyword evidence="1 4" id="KW-0812">Transmembrane</keyword>
<feature type="transmembrane region" description="Helical" evidence="4">
    <location>
        <begin position="336"/>
        <end position="358"/>
    </location>
</feature>
<sequence length="392" mass="41226">MKASGKSSWPLAFCAGLLGIGQNGLLVVLPQLVDMTGLTLSTWAGLLMFGSMLFLPASPWWGRVSEVKGCKFVVVVSLAGYLLSFGVMALMVWLMAEREAGIYAGLAGLILSRVIYGLTVSGMVPAAQTWAMQRAGTDKRMAALAVISSGLSCGRLLGPPLAALALGVYPMAPLWLMAVAPLFALILISGQYRDPPLAAVPHHSARLHSGLLPCLLLAALLALCISLMQIGLTPILRGIIDAPAAVSRHIAWLLSLAAASTLLAQFLIVRPQRLGLQPLLFTAALLMSTGLGMMVIGNLMSLYAGIAVTSFGAAMATPAYQLLLNQKLSLGKGAGLIATSHTLGYGLSALLIPFITWLSGQNHLLAGAWIASMLFFMMTCWLGLTARAESTR</sequence>
<dbReference type="Pfam" id="PF07690">
    <property type="entry name" value="MFS_1"/>
    <property type="match status" value="1"/>
</dbReference>
<feature type="transmembrane region" description="Helical" evidence="4">
    <location>
        <begin position="276"/>
        <end position="296"/>
    </location>
</feature>
<keyword evidence="3 4" id="KW-0472">Membrane</keyword>
<keyword evidence="6" id="KW-1185">Reference proteome</keyword>
<keyword evidence="2 4" id="KW-1133">Transmembrane helix</keyword>
<dbReference type="PANTHER" id="PTHR23546:SF1">
    <property type="entry name" value="MEMBRANE PROTEIN"/>
    <property type="match status" value="1"/>
</dbReference>
<evidence type="ECO:0000256" key="1">
    <source>
        <dbReference type="ARBA" id="ARBA00022692"/>
    </source>
</evidence>
<dbReference type="KEGG" id="kpie:N5580_21645"/>
<name>A0AAJ5QNS6_9GAMM</name>
<dbReference type="RefSeq" id="WP_120456773.1">
    <property type="nucleotide sequence ID" value="NZ_CP104760.1"/>
</dbReference>
<dbReference type="SUPFAM" id="SSF103473">
    <property type="entry name" value="MFS general substrate transporter"/>
    <property type="match status" value="1"/>
</dbReference>
<feature type="transmembrane region" description="Helical" evidence="4">
    <location>
        <begin position="211"/>
        <end position="230"/>
    </location>
</feature>
<accession>A0AAJ5QNS6</accession>
<feature type="transmembrane region" description="Helical" evidence="4">
    <location>
        <begin position="364"/>
        <end position="384"/>
    </location>
</feature>
<gene>
    <name evidence="5" type="ORF">N5580_21645</name>
</gene>
<dbReference type="PANTHER" id="PTHR23546">
    <property type="entry name" value="TRANSPORT PROTEIN"/>
    <property type="match status" value="1"/>
</dbReference>
<evidence type="ECO:0000256" key="2">
    <source>
        <dbReference type="ARBA" id="ARBA00022989"/>
    </source>
</evidence>
<organism evidence="5 6">
    <name type="scientific">Pantoea piersonii</name>
    <dbReference type="NCBI Taxonomy" id="2364647"/>
    <lineage>
        <taxon>Bacteria</taxon>
        <taxon>Pseudomonadati</taxon>
        <taxon>Pseudomonadota</taxon>
        <taxon>Gammaproteobacteria</taxon>
        <taxon>Enterobacterales</taxon>
        <taxon>Erwiniaceae</taxon>
        <taxon>Pantoea</taxon>
    </lineage>
</organism>
<evidence type="ECO:0000313" key="5">
    <source>
        <dbReference type="EMBL" id="WBG93362.1"/>
    </source>
</evidence>
<feature type="transmembrane region" description="Helical" evidence="4">
    <location>
        <begin position="102"/>
        <end position="120"/>
    </location>
</feature>
<evidence type="ECO:0000256" key="3">
    <source>
        <dbReference type="ARBA" id="ARBA00023136"/>
    </source>
</evidence>
<geneLocation type="plasmid" evidence="5 6">
    <name>pGABEKP28_2</name>
</geneLocation>
<proteinExistence type="predicted"/>